<dbReference type="RefSeq" id="WP_220206186.1">
    <property type="nucleotide sequence ID" value="NZ_BNJK01000001.1"/>
</dbReference>
<dbReference type="GO" id="GO:0046872">
    <property type="term" value="F:metal ion binding"/>
    <property type="evidence" value="ECO:0007669"/>
    <property type="project" value="UniProtKB-KW"/>
</dbReference>
<evidence type="ECO:0000256" key="1">
    <source>
        <dbReference type="ARBA" id="ARBA00022714"/>
    </source>
</evidence>
<keyword evidence="1" id="KW-0001">2Fe-2S</keyword>
<evidence type="ECO:0000256" key="3">
    <source>
        <dbReference type="ARBA" id="ARBA00023002"/>
    </source>
</evidence>
<dbReference type="GO" id="GO:0042128">
    <property type="term" value="P:nitrate assimilation"/>
    <property type="evidence" value="ECO:0007669"/>
    <property type="project" value="UniProtKB-KW"/>
</dbReference>
<dbReference type="GO" id="GO:0016705">
    <property type="term" value="F:oxidoreductase activity, acting on paired donors, with incorporation or reduction of molecular oxygen"/>
    <property type="evidence" value="ECO:0007669"/>
    <property type="project" value="UniProtKB-ARBA"/>
</dbReference>
<dbReference type="GO" id="GO:0004497">
    <property type="term" value="F:monooxygenase activity"/>
    <property type="evidence" value="ECO:0007669"/>
    <property type="project" value="UniProtKB-ARBA"/>
</dbReference>
<dbReference type="PROSITE" id="PS51296">
    <property type="entry name" value="RIESKE"/>
    <property type="match status" value="1"/>
</dbReference>
<dbReference type="GO" id="GO:0051537">
    <property type="term" value="F:2 iron, 2 sulfur cluster binding"/>
    <property type="evidence" value="ECO:0007669"/>
    <property type="project" value="UniProtKB-KW"/>
</dbReference>
<evidence type="ECO:0000256" key="4">
    <source>
        <dbReference type="ARBA" id="ARBA00023004"/>
    </source>
</evidence>
<keyword evidence="5" id="KW-0411">Iron-sulfur</keyword>
<dbReference type="Gene3D" id="2.102.10.10">
    <property type="entry name" value="Rieske [2Fe-2S] iron-sulphur domain"/>
    <property type="match status" value="1"/>
</dbReference>
<dbReference type="SUPFAM" id="SSF50022">
    <property type="entry name" value="ISP domain"/>
    <property type="match status" value="1"/>
</dbReference>
<dbReference type="PANTHER" id="PTHR21496:SF23">
    <property type="entry name" value="3-PHENYLPROPIONATE_CINNAMIC ACID DIOXYGENASE FERREDOXIN SUBUNIT"/>
    <property type="match status" value="1"/>
</dbReference>
<accession>A0A8J3N4I5</accession>
<dbReference type="Proteomes" id="UP000597444">
    <property type="component" value="Unassembled WGS sequence"/>
</dbReference>
<dbReference type="InterPro" id="IPR017941">
    <property type="entry name" value="Rieske_2Fe-2S"/>
</dbReference>
<protein>
    <submittedName>
        <fullName evidence="8">Nitrite reductase NAD(P)H small subunit</fullName>
    </submittedName>
</protein>
<keyword evidence="3" id="KW-0560">Oxidoreductase</keyword>
<proteinExistence type="predicted"/>
<evidence type="ECO:0000259" key="7">
    <source>
        <dbReference type="PROSITE" id="PS51296"/>
    </source>
</evidence>
<evidence type="ECO:0000256" key="5">
    <source>
        <dbReference type="ARBA" id="ARBA00023014"/>
    </source>
</evidence>
<dbReference type="GO" id="GO:0008942">
    <property type="term" value="F:nitrite reductase [NAD(P)H] activity"/>
    <property type="evidence" value="ECO:0007669"/>
    <property type="project" value="InterPro"/>
</dbReference>
<name>A0A8J3N4I5_9CHLR</name>
<keyword evidence="2" id="KW-0479">Metal-binding</keyword>
<evidence type="ECO:0000313" key="9">
    <source>
        <dbReference type="Proteomes" id="UP000597444"/>
    </source>
</evidence>
<gene>
    <name evidence="8" type="ORF">KSF_055610</name>
</gene>
<evidence type="ECO:0000256" key="2">
    <source>
        <dbReference type="ARBA" id="ARBA00022723"/>
    </source>
</evidence>
<dbReference type="InterPro" id="IPR036922">
    <property type="entry name" value="Rieske_2Fe-2S_sf"/>
</dbReference>
<comment type="caution">
    <text evidence="8">The sequence shown here is derived from an EMBL/GenBank/DDBJ whole genome shotgun (WGS) entry which is preliminary data.</text>
</comment>
<dbReference type="PANTHER" id="PTHR21496">
    <property type="entry name" value="FERREDOXIN-RELATED"/>
    <property type="match status" value="1"/>
</dbReference>
<evidence type="ECO:0000256" key="6">
    <source>
        <dbReference type="ARBA" id="ARBA00023063"/>
    </source>
</evidence>
<sequence>MSIVLPPNKVIYNLGPLARIPQGEGRTFQVEEAAIAIFHTRSGKVFAVQATCPHKNGPLADGIVGDDKVVCPLHSYKFDLVSGEALGSTCDALKTYTVTVNEQGDLLLTVN</sequence>
<dbReference type="AlphaFoldDB" id="A0A8J3N4I5"/>
<feature type="domain" description="Rieske" evidence="7">
    <location>
        <begin position="12"/>
        <end position="107"/>
    </location>
</feature>
<dbReference type="InterPro" id="IPR012748">
    <property type="entry name" value="Rieske-like_NirD"/>
</dbReference>
<keyword evidence="4" id="KW-0408">Iron</keyword>
<dbReference type="Pfam" id="PF13806">
    <property type="entry name" value="Rieske_2"/>
    <property type="match status" value="1"/>
</dbReference>
<organism evidence="8 9">
    <name type="scientific">Reticulibacter mediterranei</name>
    <dbReference type="NCBI Taxonomy" id="2778369"/>
    <lineage>
        <taxon>Bacteria</taxon>
        <taxon>Bacillati</taxon>
        <taxon>Chloroflexota</taxon>
        <taxon>Ktedonobacteria</taxon>
        <taxon>Ktedonobacterales</taxon>
        <taxon>Reticulibacteraceae</taxon>
        <taxon>Reticulibacter</taxon>
    </lineage>
</organism>
<reference evidence="8" key="1">
    <citation type="submission" date="2020-10" db="EMBL/GenBank/DDBJ databases">
        <title>Taxonomic study of unclassified bacteria belonging to the class Ktedonobacteria.</title>
        <authorList>
            <person name="Yabe S."/>
            <person name="Wang C.M."/>
            <person name="Zheng Y."/>
            <person name="Sakai Y."/>
            <person name="Cavaletti L."/>
            <person name="Monciardini P."/>
            <person name="Donadio S."/>
        </authorList>
    </citation>
    <scope>NUCLEOTIDE SEQUENCE</scope>
    <source>
        <strain evidence="8">ID150040</strain>
    </source>
</reference>
<keyword evidence="9" id="KW-1185">Reference proteome</keyword>
<evidence type="ECO:0000313" key="8">
    <source>
        <dbReference type="EMBL" id="GHO95513.1"/>
    </source>
</evidence>
<keyword evidence="6" id="KW-0534">Nitrate assimilation</keyword>
<dbReference type="EMBL" id="BNJK01000001">
    <property type="protein sequence ID" value="GHO95513.1"/>
    <property type="molecule type" value="Genomic_DNA"/>
</dbReference>